<dbReference type="EMBL" id="KX397368">
    <property type="protein sequence ID" value="ANZ49264.1"/>
    <property type="molecule type" value="Genomic_DNA"/>
</dbReference>
<evidence type="ECO:0000313" key="1">
    <source>
        <dbReference type="EMBL" id="ANZ49264.1"/>
    </source>
</evidence>
<accession>A0A1B2IDH2</accession>
<dbReference type="RefSeq" id="YP_009293150.1">
    <property type="nucleotide sequence ID" value="NC_031127.1"/>
</dbReference>
<dbReference type="GeneID" id="29069304"/>
<dbReference type="KEGG" id="vg:29069304"/>
<gene>
    <name evidence="1" type="ORF">HUXLEY_182</name>
</gene>
<dbReference type="OrthoDB" id="4744at10239"/>
<dbReference type="Proteomes" id="UP000203302">
    <property type="component" value="Segment"/>
</dbReference>
<protein>
    <submittedName>
        <fullName evidence="1">Putative virion structural protein</fullName>
    </submittedName>
</protein>
<sequence length="419" mass="47629">MDAIYQVRGDCAFGFSRDTRTWVAIDVSQPLKTLCGNYHTFEVGLESLGHEFTLFSLYYLGELQQRSDTLQDWLNTKAGVSLALLKDGLPKLEFVEGHYQCLNAPVGPEAYLCPPNYHYSQDFALDDASDMVVLATGDDRQTLATNALFNINGQWVPHKQDSVGVRLPGAGNIVRRSGQSDIGCWFFDDIGSVETYPMKDLTLTKLDTTRDYHSTLMVSLPTSITGKTVGYVIGGILYWLKPEFYFSDKAIMLSLPNMSLIKTIMETREYYDWEKIGIGDLSTPTSVNALKNPENFKALLQHESSFIVLVDNPYLEFEELGLNHGASYGRFHLRDPNDIDSEKPLGPLFNQFGKCVGYWPTWEDGEWTFHTGELTRPNWLFNRSKWQNQSLVNDAIPIHSYQPYRVINAHMKRVKARKK</sequence>
<proteinExistence type="predicted"/>
<name>A0A1B2IDH2_9CAUD</name>
<reference evidence="2" key="1">
    <citation type="submission" date="2016-06" db="EMBL/GenBank/DDBJ databases">
        <authorList>
            <person name="Berg J.A."/>
            <person name="Grossarth S.E."/>
            <person name="Jarvis T.M."/>
            <person name="Merrill B.D."/>
            <person name="Breakwell D.P."/>
            <person name="Hope S."/>
            <person name="Grose J.H."/>
        </authorList>
    </citation>
    <scope>NUCLEOTIDE SEQUENCE [LARGE SCALE GENOMIC DNA]</scope>
</reference>
<organism evidence="1 2">
    <name type="scientific">Erwinia phage vB_EamM_Huxley</name>
    <dbReference type="NCBI Taxonomy" id="1883373"/>
    <lineage>
        <taxon>Viruses</taxon>
        <taxon>Duplodnaviria</taxon>
        <taxon>Heunggongvirae</taxon>
        <taxon>Uroviricota</taxon>
        <taxon>Caudoviricetes</taxon>
        <taxon>Chimalliviridae</taxon>
        <taxon>Machinavirus</taxon>
        <taxon>Machinavirus machina</taxon>
    </lineage>
</organism>
<evidence type="ECO:0000313" key="2">
    <source>
        <dbReference type="Proteomes" id="UP000203302"/>
    </source>
</evidence>